<feature type="domain" description="Methyl-accepting transducer" evidence="9">
    <location>
        <begin position="269"/>
        <end position="505"/>
    </location>
</feature>
<dbReference type="Pfam" id="PF00672">
    <property type="entry name" value="HAMP"/>
    <property type="match status" value="1"/>
</dbReference>
<evidence type="ECO:0000256" key="2">
    <source>
        <dbReference type="ARBA" id="ARBA00022692"/>
    </source>
</evidence>
<dbReference type="EMBL" id="NRSH01000012">
    <property type="protein sequence ID" value="MBK1725834.1"/>
    <property type="molecule type" value="Genomic_DNA"/>
</dbReference>
<comment type="similarity">
    <text evidence="6">Belongs to the methyl-accepting chemotaxis (MCP) protein family.</text>
</comment>
<reference evidence="11 12" key="1">
    <citation type="journal article" date="2020" name="Microorganisms">
        <title>Osmotic Adaptation and Compatible Solute Biosynthesis of Phototrophic Bacteria as Revealed from Genome Analyses.</title>
        <authorList>
            <person name="Imhoff J.F."/>
            <person name="Rahn T."/>
            <person name="Kunzel S."/>
            <person name="Keller A."/>
            <person name="Neulinger S.C."/>
        </authorList>
    </citation>
    <scope>NUCLEOTIDE SEQUENCE [LARGE SCALE GENOMIC DNA]</scope>
    <source>
        <strain evidence="11 12">DSM 15116</strain>
    </source>
</reference>
<evidence type="ECO:0000256" key="7">
    <source>
        <dbReference type="PROSITE-ProRule" id="PRU00284"/>
    </source>
</evidence>
<dbReference type="RefSeq" id="WP_200256357.1">
    <property type="nucleotide sequence ID" value="NZ_NRSH01000012.1"/>
</dbReference>
<evidence type="ECO:0000256" key="4">
    <source>
        <dbReference type="ARBA" id="ARBA00023136"/>
    </source>
</evidence>
<proteinExistence type="inferred from homology"/>
<evidence type="ECO:0000259" key="10">
    <source>
        <dbReference type="PROSITE" id="PS50885"/>
    </source>
</evidence>
<evidence type="ECO:0000313" key="11">
    <source>
        <dbReference type="EMBL" id="MBK1725834.1"/>
    </source>
</evidence>
<dbReference type="PROSITE" id="PS50885">
    <property type="entry name" value="HAMP"/>
    <property type="match status" value="1"/>
</dbReference>
<dbReference type="CDD" id="cd11386">
    <property type="entry name" value="MCP_signal"/>
    <property type="match status" value="1"/>
</dbReference>
<dbReference type="SMART" id="SM00304">
    <property type="entry name" value="HAMP"/>
    <property type="match status" value="2"/>
</dbReference>
<dbReference type="Gene3D" id="3.30.450.290">
    <property type="match status" value="1"/>
</dbReference>
<keyword evidence="5 7" id="KW-0807">Transducer</keyword>
<dbReference type="PANTHER" id="PTHR32089:SF119">
    <property type="entry name" value="METHYL-ACCEPTING CHEMOTAXIS PROTEIN CTPL"/>
    <property type="match status" value="1"/>
</dbReference>
<dbReference type="PRINTS" id="PR00260">
    <property type="entry name" value="CHEMTRNSDUCR"/>
</dbReference>
<dbReference type="InterPro" id="IPR003660">
    <property type="entry name" value="HAMP_dom"/>
</dbReference>
<feature type="domain" description="HAMP" evidence="10">
    <location>
        <begin position="210"/>
        <end position="264"/>
    </location>
</feature>
<dbReference type="PROSITE" id="PS50111">
    <property type="entry name" value="CHEMOTAXIS_TRANSDUC_2"/>
    <property type="match status" value="1"/>
</dbReference>
<feature type="transmembrane region" description="Helical" evidence="8">
    <location>
        <begin position="182"/>
        <end position="208"/>
    </location>
</feature>
<comment type="subcellular location">
    <subcellularLocation>
        <location evidence="1">Membrane</location>
        <topology evidence="1">Multi-pass membrane protein</topology>
    </subcellularLocation>
</comment>
<comment type="caution">
    <text evidence="11">The sequence shown here is derived from an EMBL/GenBank/DDBJ whole genome shotgun (WGS) entry which is preliminary data.</text>
</comment>
<keyword evidence="2 8" id="KW-0812">Transmembrane</keyword>
<evidence type="ECO:0000313" key="12">
    <source>
        <dbReference type="Proteomes" id="UP000738126"/>
    </source>
</evidence>
<dbReference type="InterPro" id="IPR004089">
    <property type="entry name" value="MCPsignal_dom"/>
</dbReference>
<dbReference type="CDD" id="cd06225">
    <property type="entry name" value="HAMP"/>
    <property type="match status" value="1"/>
</dbReference>
<organism evidence="11 12">
    <name type="scientific">Halorhodospira neutriphila</name>
    <dbReference type="NCBI Taxonomy" id="168379"/>
    <lineage>
        <taxon>Bacteria</taxon>
        <taxon>Pseudomonadati</taxon>
        <taxon>Pseudomonadota</taxon>
        <taxon>Gammaproteobacteria</taxon>
        <taxon>Chromatiales</taxon>
        <taxon>Ectothiorhodospiraceae</taxon>
        <taxon>Halorhodospira</taxon>
    </lineage>
</organism>
<name>A0ABS1E4U3_9GAMM</name>
<gene>
    <name evidence="11" type="ORF">CKO13_02110</name>
</gene>
<evidence type="ECO:0000256" key="6">
    <source>
        <dbReference type="ARBA" id="ARBA00029447"/>
    </source>
</evidence>
<keyword evidence="4 8" id="KW-0472">Membrane</keyword>
<feature type="transmembrane region" description="Helical" evidence="8">
    <location>
        <begin position="12"/>
        <end position="37"/>
    </location>
</feature>
<accession>A0ABS1E4U3</accession>
<sequence length="541" mass="59781">MALLRRINDLKIWVRLLLVIWVVLVVAWTSMIGYAAWEQRNVAVEQAVDFTQTMNRMTMAGLTAMMWTNTMDQREEYLGQIREMPKVHGLRVIRAEATEKFYGKGREQEQPQDQIERRVLRTGEPYIEEIDNGNTLRAVIPNFNEENFLGKSCIDCHGQNQQGEVLGAVTMEISLDEVNKSVVGFGTTLFGTAVLISLPFLLIVYLFVQRFVTVPLREMTHNLEAIASGGGDLTRRLEIDRGDEIGTAAGAFNRAMGVFHDLISRVVQSADRLNDSAQKVSQVTDQTNQRVEQQRSEIEQIATAMNEMTSTAQEVARNAQHAAQATETGEDAANRGKGVVQEAVSGINQLADDVNRTAQTIQKLAGDSEEIGTVIDLIREIAEQTNLLALNAAIEAARAGEQGRGFAVVADEVRKLANRTHESTQQIQDMIGRLQQETGSAQTAMEQSHGQAQETVHQASQAGSVLEEIQDAVGTIHQVNAQIASAAEQQSQTVEEINRSITSINDVAEETARESNQTKEAGDELEELARELKRLVGQFKV</sequence>
<dbReference type="Gene3D" id="1.10.8.500">
    <property type="entry name" value="HAMP domain in histidine kinase"/>
    <property type="match status" value="1"/>
</dbReference>
<evidence type="ECO:0000256" key="1">
    <source>
        <dbReference type="ARBA" id="ARBA00004141"/>
    </source>
</evidence>
<dbReference type="SMART" id="SM00283">
    <property type="entry name" value="MA"/>
    <property type="match status" value="1"/>
</dbReference>
<dbReference type="SUPFAM" id="SSF58104">
    <property type="entry name" value="Methyl-accepting chemotaxis protein (MCP) signaling domain"/>
    <property type="match status" value="1"/>
</dbReference>
<dbReference type="PANTHER" id="PTHR32089">
    <property type="entry name" value="METHYL-ACCEPTING CHEMOTAXIS PROTEIN MCPB"/>
    <property type="match status" value="1"/>
</dbReference>
<evidence type="ECO:0000256" key="3">
    <source>
        <dbReference type="ARBA" id="ARBA00022989"/>
    </source>
</evidence>
<dbReference type="Gene3D" id="1.10.287.950">
    <property type="entry name" value="Methyl-accepting chemotaxis protein"/>
    <property type="match status" value="1"/>
</dbReference>
<evidence type="ECO:0000256" key="8">
    <source>
        <dbReference type="SAM" id="Phobius"/>
    </source>
</evidence>
<evidence type="ECO:0000259" key="9">
    <source>
        <dbReference type="PROSITE" id="PS50111"/>
    </source>
</evidence>
<dbReference type="Pfam" id="PF00015">
    <property type="entry name" value="MCPsignal"/>
    <property type="match status" value="1"/>
</dbReference>
<dbReference type="Proteomes" id="UP000738126">
    <property type="component" value="Unassembled WGS sequence"/>
</dbReference>
<keyword evidence="3 8" id="KW-1133">Transmembrane helix</keyword>
<protein>
    <submittedName>
        <fullName evidence="11">Methyl-accepting chemotaxis protein</fullName>
    </submittedName>
</protein>
<dbReference type="InterPro" id="IPR004090">
    <property type="entry name" value="Chemotax_Me-accpt_rcpt"/>
</dbReference>
<keyword evidence="12" id="KW-1185">Reference proteome</keyword>
<evidence type="ECO:0000256" key="5">
    <source>
        <dbReference type="ARBA" id="ARBA00023224"/>
    </source>
</evidence>